<organism evidence="3 4">
    <name type="scientific">Clytia hemisphaerica</name>
    <dbReference type="NCBI Taxonomy" id="252671"/>
    <lineage>
        <taxon>Eukaryota</taxon>
        <taxon>Metazoa</taxon>
        <taxon>Cnidaria</taxon>
        <taxon>Hydrozoa</taxon>
        <taxon>Hydroidolina</taxon>
        <taxon>Leptothecata</taxon>
        <taxon>Obeliida</taxon>
        <taxon>Clytiidae</taxon>
        <taxon>Clytia</taxon>
    </lineage>
</organism>
<dbReference type="RefSeq" id="XP_066912195.1">
    <property type="nucleotide sequence ID" value="XM_067056094.1"/>
</dbReference>
<sequence length="581" mass="67693">MVFSYKRGKEVFFFRKNSKVMPLDFDPRAKEVDTKDKSIFKNLRLRTKLVKNESIETPDTVKQNIGLKKRLGNFFNFFKSLKRRKHRKVQPLAVVIDNKRCASFIKDIDCQSVKNETSDTNGGDDQIDGQEVSQMFNRIDKKLADRPINKKLAPIHGSKDDFFKTLEDKVATSNVSNKLAPIANAKEKNEKLKCIIYTKKDYARMDINREGGCIPERPSTPSLTKPKRGLTGGELQLKMIKANERRVETQTQRLRPITARRERFQHCKTKLKISKNNKKSNIENKAEKVENTKLQFKADKIEKKEERKRRHNQKVVDMELAKNDKQQNIVNKTTLAAQRRNEKLEKRAKKLRQRNLNISVQAEMKCQDGLKRPSTPFFDEGAFKSRQPKCEETALKAPILSQRYFTLENSKDLNCAVYEDNAGFGRFDIKSENGLIPDRPDTPSLNKDKRNFTRDELKEKLAKAIDRRAESQTKRLRPITARKERFHRSRKTLENAKLLDQQIQKSYGESKCEKAARNKIQLQNDKVKKIKERNLNVSIRAEMQRMQPNPRPATPIDREAFRSRQPKDQEEPLKPVLRMAI</sequence>
<reference evidence="3" key="1">
    <citation type="submission" date="2021-01" db="UniProtKB">
        <authorList>
            <consortium name="EnsemblMetazoa"/>
        </authorList>
    </citation>
    <scope>IDENTIFICATION</scope>
</reference>
<dbReference type="Proteomes" id="UP000594262">
    <property type="component" value="Unplaced"/>
</dbReference>
<evidence type="ECO:0000313" key="4">
    <source>
        <dbReference type="Proteomes" id="UP000594262"/>
    </source>
</evidence>
<keyword evidence="1" id="KW-0175">Coiled coil</keyword>
<dbReference type="AlphaFoldDB" id="A0A7M5XGY7"/>
<evidence type="ECO:0000313" key="3">
    <source>
        <dbReference type="EnsemblMetazoa" id="CLYHEMP023368.1"/>
    </source>
</evidence>
<accession>A0A7M5XGY7</accession>
<dbReference type="EnsemblMetazoa" id="CLYHEMT023368.1">
    <property type="protein sequence ID" value="CLYHEMP023368.1"/>
    <property type="gene ID" value="CLYHEMG023368"/>
</dbReference>
<evidence type="ECO:0000256" key="1">
    <source>
        <dbReference type="SAM" id="Coils"/>
    </source>
</evidence>
<protein>
    <submittedName>
        <fullName evidence="3">Uncharacterized protein</fullName>
    </submittedName>
</protein>
<evidence type="ECO:0000256" key="2">
    <source>
        <dbReference type="SAM" id="MobiDB-lite"/>
    </source>
</evidence>
<name>A0A7M5XGY7_9CNID</name>
<feature type="compositionally biased region" description="Basic and acidic residues" evidence="2">
    <location>
        <begin position="556"/>
        <end position="573"/>
    </location>
</feature>
<feature type="region of interest" description="Disordered" evidence="2">
    <location>
        <begin position="540"/>
        <end position="581"/>
    </location>
</feature>
<dbReference type="GeneID" id="136799381"/>
<keyword evidence="4" id="KW-1185">Reference proteome</keyword>
<proteinExistence type="predicted"/>
<feature type="coiled-coil region" evidence="1">
    <location>
        <begin position="272"/>
        <end position="361"/>
    </location>
</feature>